<gene>
    <name evidence="1" type="ORF">SAMN06295937_1011121</name>
</gene>
<reference evidence="2" key="1">
    <citation type="submission" date="2017-02" db="EMBL/GenBank/DDBJ databases">
        <authorList>
            <person name="Varghese N."/>
            <person name="Submissions S."/>
        </authorList>
    </citation>
    <scope>NUCLEOTIDE SEQUENCE [LARGE SCALE GENOMIC DNA]</scope>
    <source>
        <strain evidence="2">R11H</strain>
    </source>
</reference>
<proteinExistence type="predicted"/>
<evidence type="ECO:0000313" key="1">
    <source>
        <dbReference type="EMBL" id="SKB63005.1"/>
    </source>
</evidence>
<accession>A0A1T5CU32</accession>
<dbReference type="AlphaFoldDB" id="A0A1T5CU32"/>
<evidence type="ECO:0000313" key="2">
    <source>
        <dbReference type="Proteomes" id="UP000190044"/>
    </source>
</evidence>
<name>A0A1T5CU32_9SPHN</name>
<dbReference type="EMBL" id="FUYP01000011">
    <property type="protein sequence ID" value="SKB63005.1"/>
    <property type="molecule type" value="Genomic_DNA"/>
</dbReference>
<sequence>MSNKFNRPQRIVANIYADGEFDHVQPDEIHDVGDTLFTFLMIELSEDEGCDDAEEAARRVRVAINELVAVEEALL</sequence>
<dbReference type="Proteomes" id="UP000190044">
    <property type="component" value="Unassembled WGS sequence"/>
</dbReference>
<dbReference type="RefSeq" id="WP_139375751.1">
    <property type="nucleotide sequence ID" value="NZ_FUYP01000011.1"/>
</dbReference>
<dbReference type="OrthoDB" id="7475507at2"/>
<keyword evidence="2" id="KW-1185">Reference proteome</keyword>
<organism evidence="1 2">
    <name type="scientific">Sphingopyxis flava</name>
    <dbReference type="NCBI Taxonomy" id="1507287"/>
    <lineage>
        <taxon>Bacteria</taxon>
        <taxon>Pseudomonadati</taxon>
        <taxon>Pseudomonadota</taxon>
        <taxon>Alphaproteobacteria</taxon>
        <taxon>Sphingomonadales</taxon>
        <taxon>Sphingomonadaceae</taxon>
        <taxon>Sphingopyxis</taxon>
    </lineage>
</organism>
<protein>
    <submittedName>
        <fullName evidence="1">Uncharacterized protein</fullName>
    </submittedName>
</protein>